<dbReference type="Proteomes" id="UP000308886">
    <property type="component" value="Unassembled WGS sequence"/>
</dbReference>
<dbReference type="EMBL" id="SRZC01000001">
    <property type="protein sequence ID" value="TGX84080.1"/>
    <property type="molecule type" value="Genomic_DNA"/>
</dbReference>
<reference evidence="1" key="1">
    <citation type="submission" date="2019-04" db="EMBL/GenBank/DDBJ databases">
        <title>Microbes associate with the intestines of laboratory mice.</title>
        <authorList>
            <person name="Navarre W."/>
            <person name="Wong E."/>
            <person name="Huang K."/>
            <person name="Tropini C."/>
            <person name="Ng K."/>
            <person name="Yu B."/>
        </authorList>
    </citation>
    <scope>NUCLEOTIDE SEQUENCE</scope>
    <source>
        <strain evidence="1">NM73_A23</strain>
    </source>
</reference>
<keyword evidence="2" id="KW-1185">Reference proteome</keyword>
<proteinExistence type="predicted"/>
<protein>
    <submittedName>
        <fullName evidence="1">Uncharacterized protein</fullName>
    </submittedName>
</protein>
<evidence type="ECO:0000313" key="2">
    <source>
        <dbReference type="Proteomes" id="UP000308886"/>
    </source>
</evidence>
<organism evidence="1 2">
    <name type="scientific">Palleniella muris</name>
    <dbReference type="NCBI Taxonomy" id="3038145"/>
    <lineage>
        <taxon>Bacteria</taxon>
        <taxon>Pseudomonadati</taxon>
        <taxon>Bacteroidota</taxon>
        <taxon>Bacteroidia</taxon>
        <taxon>Bacteroidales</taxon>
        <taxon>Prevotellaceae</taxon>
        <taxon>Palleniella</taxon>
    </lineage>
</organism>
<accession>A0AC61QTZ4</accession>
<comment type="caution">
    <text evidence="1">The sequence shown here is derived from an EMBL/GenBank/DDBJ whole genome shotgun (WGS) entry which is preliminary data.</text>
</comment>
<sequence length="454" mass="52839">MKKLIAKHRETLLVTLLGLVIFALLNYLMVQWHEEPWTNPKMGYWSVFRKYFCLSGFDAHTYVTVSKWRPLYELYRHPMLALYMWPLSWINGQLNDIFHINCAIYTVAVAWTIISTATWTLLYKLLRNVVGLAVGSALLLGLFHYSFSHVMLAAIAPDHMILTQFLLILTLFIATRRKEGLPLWQALTLCFVSAGVSLTNGIKIWLMDIASRTRERLTFNNIMRRSLLYLIPAAMLGAMYFIQTETTEKEEHQWQVTMRDKRIAKDSTYLARLRADSLRQAKERSRQTTDSKLFQWTDNSVERTPLLVENIFGEGLILHEEHLLEDANLTKNPRPVIIRYDNRWQYIAEGTIVTLFALGLFCAMRKRLMWMALLPFLFDMFLHVGMRFAASDVYIMTAHWAFVIPIAVAYLIRRTAEIDRRSLSPLLHVIILVLTATLWWHNLSLIAGKLLEHS</sequence>
<evidence type="ECO:0000313" key="1">
    <source>
        <dbReference type="EMBL" id="TGX84080.1"/>
    </source>
</evidence>
<gene>
    <name evidence="1" type="ORF">E5358_00110</name>
</gene>
<name>A0AC61QTZ4_9BACT</name>